<keyword evidence="1" id="KW-0863">Zinc-finger</keyword>
<accession>A0A8H5B664</accession>
<evidence type="ECO:0000313" key="4">
    <source>
        <dbReference type="Proteomes" id="UP000541558"/>
    </source>
</evidence>
<dbReference type="GO" id="GO:0000724">
    <property type="term" value="P:double-strand break repair via homologous recombination"/>
    <property type="evidence" value="ECO:0007669"/>
    <property type="project" value="TreeGrafter"/>
</dbReference>
<dbReference type="PANTHER" id="PTHR28498:SF1">
    <property type="entry name" value="ZINC FINGER SWIM DOMAIN-CONTAINING PROTEIN 7"/>
    <property type="match status" value="1"/>
</dbReference>
<comment type="caution">
    <text evidence="3">The sequence shown here is derived from an EMBL/GenBank/DDBJ whole genome shotgun (WGS) entry which is preliminary data.</text>
</comment>
<evidence type="ECO:0000256" key="1">
    <source>
        <dbReference type="PROSITE-ProRule" id="PRU00325"/>
    </source>
</evidence>
<dbReference type="OrthoDB" id="337581at2759"/>
<protein>
    <recommendedName>
        <fullName evidence="2">SWIM-type domain-containing protein</fullName>
    </recommendedName>
</protein>
<evidence type="ECO:0000259" key="2">
    <source>
        <dbReference type="PROSITE" id="PS50966"/>
    </source>
</evidence>
<gene>
    <name evidence="3" type="ORF">D9611_003868</name>
</gene>
<keyword evidence="4" id="KW-1185">Reference proteome</keyword>
<dbReference type="Proteomes" id="UP000541558">
    <property type="component" value="Unassembled WGS sequence"/>
</dbReference>
<dbReference type="AlphaFoldDB" id="A0A8H5B664"/>
<evidence type="ECO:0000313" key="3">
    <source>
        <dbReference type="EMBL" id="KAF5317289.1"/>
    </source>
</evidence>
<keyword evidence="1" id="KW-0479">Metal-binding</keyword>
<dbReference type="GO" id="GO:0008270">
    <property type="term" value="F:zinc ion binding"/>
    <property type="evidence" value="ECO:0007669"/>
    <property type="project" value="UniProtKB-KW"/>
</dbReference>
<proteinExistence type="predicted"/>
<dbReference type="PROSITE" id="PS50966">
    <property type="entry name" value="ZF_SWIM"/>
    <property type="match status" value="1"/>
</dbReference>
<keyword evidence="1" id="KW-0862">Zinc</keyword>
<organism evidence="3 4">
    <name type="scientific">Ephemerocybe angulata</name>
    <dbReference type="NCBI Taxonomy" id="980116"/>
    <lineage>
        <taxon>Eukaryota</taxon>
        <taxon>Fungi</taxon>
        <taxon>Dikarya</taxon>
        <taxon>Basidiomycota</taxon>
        <taxon>Agaricomycotina</taxon>
        <taxon>Agaricomycetes</taxon>
        <taxon>Agaricomycetidae</taxon>
        <taxon>Agaricales</taxon>
        <taxon>Agaricineae</taxon>
        <taxon>Psathyrellaceae</taxon>
        <taxon>Ephemerocybe</taxon>
    </lineage>
</organism>
<dbReference type="EMBL" id="JAACJK010000219">
    <property type="protein sequence ID" value="KAF5317289.1"/>
    <property type="molecule type" value="Genomic_DNA"/>
</dbReference>
<sequence length="145" mass="16295">MSVDASQREYNKELLSVALAIINSLEEELNDDSFAKLGAVFPQKMVIAALDLLDRGDVIKYVAPWGKVDYEVLGSTSTYFVQLDLPSRIPFYCSCPAFSKAVLFAQTHIMCKHVLGTLLARKLSMTMERPISADELLEIFTKHYQ</sequence>
<feature type="domain" description="SWIM-type" evidence="2">
    <location>
        <begin position="79"/>
        <end position="122"/>
    </location>
</feature>
<dbReference type="InterPro" id="IPR007527">
    <property type="entry name" value="Znf_SWIM"/>
</dbReference>
<dbReference type="GO" id="GO:0097196">
    <property type="term" value="C:Shu complex"/>
    <property type="evidence" value="ECO:0007669"/>
    <property type="project" value="TreeGrafter"/>
</dbReference>
<name>A0A8H5B664_9AGAR</name>
<dbReference type="Pfam" id="PF04434">
    <property type="entry name" value="SWIM"/>
    <property type="match status" value="1"/>
</dbReference>
<reference evidence="3 4" key="1">
    <citation type="journal article" date="2020" name="ISME J.">
        <title>Uncovering the hidden diversity of litter-decomposition mechanisms in mushroom-forming fungi.</title>
        <authorList>
            <person name="Floudas D."/>
            <person name="Bentzer J."/>
            <person name="Ahren D."/>
            <person name="Johansson T."/>
            <person name="Persson P."/>
            <person name="Tunlid A."/>
        </authorList>
    </citation>
    <scope>NUCLEOTIDE SEQUENCE [LARGE SCALE GENOMIC DNA]</scope>
    <source>
        <strain evidence="3 4">CBS 175.51</strain>
    </source>
</reference>
<dbReference type="PANTHER" id="PTHR28498">
    <property type="entry name" value="ZINC FINGER SWIM DOMAIN-CONTAINING PROTEIN 7"/>
    <property type="match status" value="1"/>
</dbReference>